<protein>
    <recommendedName>
        <fullName evidence="1">Helicase C-terminal domain-containing protein</fullName>
    </recommendedName>
</protein>
<proteinExistence type="predicted"/>
<gene>
    <name evidence="2" type="ORF">CPB84DRAFT_1813709</name>
</gene>
<dbReference type="OrthoDB" id="5952536at2759"/>
<accession>A0A9P5NRS9</accession>
<comment type="caution">
    <text evidence="2">The sequence shown here is derived from an EMBL/GenBank/DDBJ whole genome shotgun (WGS) entry which is preliminary data.</text>
</comment>
<dbReference type="EMBL" id="JADNYJ010000017">
    <property type="protein sequence ID" value="KAF8906797.1"/>
    <property type="molecule type" value="Genomic_DNA"/>
</dbReference>
<dbReference type="Proteomes" id="UP000724874">
    <property type="component" value="Unassembled WGS sequence"/>
</dbReference>
<name>A0A9P5NRS9_GYMJU</name>
<dbReference type="Gene3D" id="3.40.50.300">
    <property type="entry name" value="P-loop containing nucleotide triphosphate hydrolases"/>
    <property type="match status" value="1"/>
</dbReference>
<reference evidence="2" key="1">
    <citation type="submission" date="2020-11" db="EMBL/GenBank/DDBJ databases">
        <authorList>
            <consortium name="DOE Joint Genome Institute"/>
            <person name="Ahrendt S."/>
            <person name="Riley R."/>
            <person name="Andreopoulos W."/>
            <person name="LaButti K."/>
            <person name="Pangilinan J."/>
            <person name="Ruiz-duenas F.J."/>
            <person name="Barrasa J.M."/>
            <person name="Sanchez-Garcia M."/>
            <person name="Camarero S."/>
            <person name="Miyauchi S."/>
            <person name="Serrano A."/>
            <person name="Linde D."/>
            <person name="Babiker R."/>
            <person name="Drula E."/>
            <person name="Ayuso-Fernandez I."/>
            <person name="Pacheco R."/>
            <person name="Padilla G."/>
            <person name="Ferreira P."/>
            <person name="Barriuso J."/>
            <person name="Kellner H."/>
            <person name="Castanera R."/>
            <person name="Alfaro M."/>
            <person name="Ramirez L."/>
            <person name="Pisabarro A.G."/>
            <person name="Kuo A."/>
            <person name="Tritt A."/>
            <person name="Lipzen A."/>
            <person name="He G."/>
            <person name="Yan M."/>
            <person name="Ng V."/>
            <person name="Cullen D."/>
            <person name="Martin F."/>
            <person name="Rosso M.-N."/>
            <person name="Henrissat B."/>
            <person name="Hibbett D."/>
            <person name="Martinez A.T."/>
            <person name="Grigoriev I.V."/>
        </authorList>
    </citation>
    <scope>NUCLEOTIDE SEQUENCE</scope>
    <source>
        <strain evidence="2">AH 44721</strain>
    </source>
</reference>
<sequence length="189" mass="21073">MSPFHPALQPRVLIFIDNKKLAARISSHLDLCLAPTLQNKGIIVHYHSKMSEKYLQIAHDSFIREDGVCRIMVATSAQSVGIDFLNMKIVCTVGLPSTTTDTLQRGGCAFQSSNEDALFVMFHEPWVHEISLDDFQNFDAADLDCPRVPLKANSQCVKITQECLCIQKGFSTYLGDESMDSAAYIILMI</sequence>
<dbReference type="SUPFAM" id="SSF52540">
    <property type="entry name" value="P-loop containing nucleoside triphosphate hydrolases"/>
    <property type="match status" value="1"/>
</dbReference>
<organism evidence="2 3">
    <name type="scientific">Gymnopilus junonius</name>
    <name type="common">Spectacular rustgill mushroom</name>
    <name type="synonym">Gymnopilus spectabilis subsp. junonius</name>
    <dbReference type="NCBI Taxonomy" id="109634"/>
    <lineage>
        <taxon>Eukaryota</taxon>
        <taxon>Fungi</taxon>
        <taxon>Dikarya</taxon>
        <taxon>Basidiomycota</taxon>
        <taxon>Agaricomycotina</taxon>
        <taxon>Agaricomycetes</taxon>
        <taxon>Agaricomycetidae</taxon>
        <taxon>Agaricales</taxon>
        <taxon>Agaricineae</taxon>
        <taxon>Hymenogastraceae</taxon>
        <taxon>Gymnopilus</taxon>
    </lineage>
</organism>
<dbReference type="Pfam" id="PF00271">
    <property type="entry name" value="Helicase_C"/>
    <property type="match status" value="1"/>
</dbReference>
<feature type="domain" description="Helicase C-terminal" evidence="1">
    <location>
        <begin position="10"/>
        <end position="107"/>
    </location>
</feature>
<evidence type="ECO:0000313" key="2">
    <source>
        <dbReference type="EMBL" id="KAF8906797.1"/>
    </source>
</evidence>
<dbReference type="InterPro" id="IPR027417">
    <property type="entry name" value="P-loop_NTPase"/>
</dbReference>
<evidence type="ECO:0000313" key="3">
    <source>
        <dbReference type="Proteomes" id="UP000724874"/>
    </source>
</evidence>
<dbReference type="AlphaFoldDB" id="A0A9P5NRS9"/>
<keyword evidence="3" id="KW-1185">Reference proteome</keyword>
<evidence type="ECO:0000259" key="1">
    <source>
        <dbReference type="Pfam" id="PF00271"/>
    </source>
</evidence>
<dbReference type="InterPro" id="IPR001650">
    <property type="entry name" value="Helicase_C-like"/>
</dbReference>